<dbReference type="GO" id="GO:0016324">
    <property type="term" value="C:apical plasma membrane"/>
    <property type="evidence" value="ECO:0007669"/>
    <property type="project" value="TreeGrafter"/>
</dbReference>
<dbReference type="FunFam" id="1.20.1250.20:FF:000177">
    <property type="entry name" value="proton myo-inositol cotransporter isoform X1"/>
    <property type="match status" value="1"/>
</dbReference>
<evidence type="ECO:0000313" key="11">
    <source>
        <dbReference type="Proteomes" id="UP000887567"/>
    </source>
</evidence>
<keyword evidence="11" id="KW-1185">Reference proteome</keyword>
<protein>
    <recommendedName>
        <fullName evidence="9">Major facilitator superfamily (MFS) profile domain-containing protein</fullName>
    </recommendedName>
</protein>
<dbReference type="InterPro" id="IPR003663">
    <property type="entry name" value="Sugar/inositol_transpt"/>
</dbReference>
<dbReference type="GO" id="GO:0005366">
    <property type="term" value="F:myo-inositol:proton symporter activity"/>
    <property type="evidence" value="ECO:0007669"/>
    <property type="project" value="TreeGrafter"/>
</dbReference>
<comment type="subcellular location">
    <subcellularLocation>
        <location evidence="1">Membrane</location>
        <topology evidence="1">Multi-pass membrane protein</topology>
    </subcellularLocation>
</comment>
<keyword evidence="5 8" id="KW-1133">Transmembrane helix</keyword>
<evidence type="ECO:0000313" key="10">
    <source>
        <dbReference type="EnsemblMetazoa" id="XP_020909425.1"/>
    </source>
</evidence>
<feature type="transmembrane region" description="Helical" evidence="8">
    <location>
        <begin position="193"/>
        <end position="214"/>
    </location>
</feature>
<dbReference type="EnsemblMetazoa" id="XM_021053766.2">
    <property type="protein sequence ID" value="XP_020909425.1"/>
    <property type="gene ID" value="LOC110247341"/>
</dbReference>
<dbReference type="GeneID" id="110247341"/>
<proteinExistence type="inferred from homology"/>
<evidence type="ECO:0000256" key="7">
    <source>
        <dbReference type="RuleBase" id="RU003346"/>
    </source>
</evidence>
<accession>A0A913XTB8</accession>
<keyword evidence="3 7" id="KW-0813">Transport</keyword>
<dbReference type="PANTHER" id="PTHR48020:SF12">
    <property type="entry name" value="PROTON MYO-INOSITOL COTRANSPORTER"/>
    <property type="match status" value="1"/>
</dbReference>
<dbReference type="InterPro" id="IPR005828">
    <property type="entry name" value="MFS_sugar_transport-like"/>
</dbReference>
<keyword evidence="4 8" id="KW-0812">Transmembrane</keyword>
<dbReference type="InterPro" id="IPR050814">
    <property type="entry name" value="Myo-inositol_Transporter"/>
</dbReference>
<sequence>MAHSSTDNPNSLQSDKEESSEREVLISHTRASSNFYVYLLTCFAAIGGFLFGYDTGVVSGAMLLLKTEFSLSQEWQELVVSITIGTAIFGAVVAGYITDKLGRRPFLWICSAIFTAGAVLMAVAESRDILVLGRAIVGLGIGGASMTVPLYIAETTPASVRGKLVTMNNGFITGGQFVASIIDGIFANVHQGWRYMLGLAAVPSLILFIGCIFLPESPRWLIKHNHLGAARKALKKLRGTIHIEEEVQGIIAVCQEEETLATEQGKQNCVSILKDPTARRALLLGCMLQAVQQLSGINTLMYYSATIIVMSGIGTDNLAIWLAAAVAFGNFLFTIVGMFLVEKIGRRKLLLGSLALVTLSLFLIGGAFYLIDINDPKVTFHEQASHCTSLDSCMQCVAKEDCGFCYNQNSHGYFTNGSCTFTNLSSHRALSGRCSNGQQAKWAYSTCPSHFAVFSFVGMILYIASFAPGMGPMPWTLNSEIFPLWARSKGIASATAVNWICNLIIALTFLNLMEWITRYGAFWLYGSIAFAGWVFFYFMVPETKGKSLEQLETIMAPKR</sequence>
<reference evidence="10" key="1">
    <citation type="submission" date="2022-11" db="UniProtKB">
        <authorList>
            <consortium name="EnsemblMetazoa"/>
        </authorList>
    </citation>
    <scope>IDENTIFICATION</scope>
</reference>
<dbReference type="SUPFAM" id="SSF103473">
    <property type="entry name" value="MFS general substrate transporter"/>
    <property type="match status" value="1"/>
</dbReference>
<dbReference type="Pfam" id="PF00083">
    <property type="entry name" value="Sugar_tr"/>
    <property type="match status" value="2"/>
</dbReference>
<dbReference type="InterPro" id="IPR036259">
    <property type="entry name" value="MFS_trans_sf"/>
</dbReference>
<feature type="transmembrane region" description="Helical" evidence="8">
    <location>
        <begin position="349"/>
        <end position="371"/>
    </location>
</feature>
<dbReference type="Proteomes" id="UP000887567">
    <property type="component" value="Unplaced"/>
</dbReference>
<evidence type="ECO:0000256" key="6">
    <source>
        <dbReference type="ARBA" id="ARBA00023136"/>
    </source>
</evidence>
<evidence type="ECO:0000256" key="4">
    <source>
        <dbReference type="ARBA" id="ARBA00022692"/>
    </source>
</evidence>
<feature type="transmembrane region" description="Helical" evidence="8">
    <location>
        <begin position="164"/>
        <end position="187"/>
    </location>
</feature>
<feature type="transmembrane region" description="Helical" evidence="8">
    <location>
        <begin position="129"/>
        <end position="152"/>
    </location>
</feature>
<dbReference type="RefSeq" id="XP_020909425.1">
    <property type="nucleotide sequence ID" value="XM_021053766.2"/>
</dbReference>
<feature type="transmembrane region" description="Helical" evidence="8">
    <location>
        <begin position="451"/>
        <end position="470"/>
    </location>
</feature>
<dbReference type="PRINTS" id="PR00171">
    <property type="entry name" value="SUGRTRNSPORT"/>
</dbReference>
<feature type="transmembrane region" description="Helical" evidence="8">
    <location>
        <begin position="491"/>
        <end position="510"/>
    </location>
</feature>
<feature type="transmembrane region" description="Helical" evidence="8">
    <location>
        <begin position="35"/>
        <end position="53"/>
    </location>
</feature>
<dbReference type="Gene3D" id="1.20.1250.20">
    <property type="entry name" value="MFS general substrate transporter like domains"/>
    <property type="match status" value="2"/>
</dbReference>
<dbReference type="PROSITE" id="PS00216">
    <property type="entry name" value="SUGAR_TRANSPORT_1"/>
    <property type="match status" value="1"/>
</dbReference>
<dbReference type="NCBIfam" id="TIGR00879">
    <property type="entry name" value="SP"/>
    <property type="match status" value="1"/>
</dbReference>
<dbReference type="PROSITE" id="PS50850">
    <property type="entry name" value="MFS"/>
    <property type="match status" value="1"/>
</dbReference>
<dbReference type="OMA" id="ETGWRWM"/>
<feature type="transmembrane region" description="Helical" evidence="8">
    <location>
        <begin position="522"/>
        <end position="540"/>
    </location>
</feature>
<dbReference type="AlphaFoldDB" id="A0A913XTB8"/>
<feature type="transmembrane region" description="Helical" evidence="8">
    <location>
        <begin position="78"/>
        <end position="98"/>
    </location>
</feature>
<dbReference type="CDD" id="cd17360">
    <property type="entry name" value="MFS_HMIT_like"/>
    <property type="match status" value="1"/>
</dbReference>
<comment type="similarity">
    <text evidence="2 7">Belongs to the major facilitator superfamily. Sugar transporter (TC 2.A.1.1) family.</text>
</comment>
<dbReference type="PROSITE" id="PS00217">
    <property type="entry name" value="SUGAR_TRANSPORT_2"/>
    <property type="match status" value="1"/>
</dbReference>
<dbReference type="InterPro" id="IPR005829">
    <property type="entry name" value="Sugar_transporter_CS"/>
</dbReference>
<dbReference type="KEGG" id="epa:110247341"/>
<feature type="transmembrane region" description="Helical" evidence="8">
    <location>
        <begin position="318"/>
        <end position="340"/>
    </location>
</feature>
<evidence type="ECO:0000256" key="1">
    <source>
        <dbReference type="ARBA" id="ARBA00004141"/>
    </source>
</evidence>
<organism evidence="10 11">
    <name type="scientific">Exaiptasia diaphana</name>
    <name type="common">Tropical sea anemone</name>
    <name type="synonym">Aiptasia pulchella</name>
    <dbReference type="NCBI Taxonomy" id="2652724"/>
    <lineage>
        <taxon>Eukaryota</taxon>
        <taxon>Metazoa</taxon>
        <taxon>Cnidaria</taxon>
        <taxon>Anthozoa</taxon>
        <taxon>Hexacorallia</taxon>
        <taxon>Actiniaria</taxon>
        <taxon>Aiptasiidae</taxon>
        <taxon>Exaiptasia</taxon>
    </lineage>
</organism>
<dbReference type="OrthoDB" id="6339427at2759"/>
<evidence type="ECO:0000256" key="5">
    <source>
        <dbReference type="ARBA" id="ARBA00022989"/>
    </source>
</evidence>
<feature type="domain" description="Major facilitator superfamily (MFS) profile" evidence="9">
    <location>
        <begin position="40"/>
        <end position="544"/>
    </location>
</feature>
<dbReference type="PANTHER" id="PTHR48020">
    <property type="entry name" value="PROTON MYO-INOSITOL COTRANSPORTER"/>
    <property type="match status" value="1"/>
</dbReference>
<evidence type="ECO:0000256" key="2">
    <source>
        <dbReference type="ARBA" id="ARBA00010992"/>
    </source>
</evidence>
<dbReference type="InterPro" id="IPR020846">
    <property type="entry name" value="MFS_dom"/>
</dbReference>
<feature type="transmembrane region" description="Helical" evidence="8">
    <location>
        <begin position="105"/>
        <end position="123"/>
    </location>
</feature>
<evidence type="ECO:0000256" key="3">
    <source>
        <dbReference type="ARBA" id="ARBA00022448"/>
    </source>
</evidence>
<name>A0A913XTB8_EXADI</name>
<evidence type="ECO:0000259" key="9">
    <source>
        <dbReference type="PROSITE" id="PS50850"/>
    </source>
</evidence>
<keyword evidence="6 8" id="KW-0472">Membrane</keyword>
<evidence type="ECO:0000256" key="8">
    <source>
        <dbReference type="SAM" id="Phobius"/>
    </source>
</evidence>